<evidence type="ECO:0000313" key="2">
    <source>
        <dbReference type="Proteomes" id="UP001159363"/>
    </source>
</evidence>
<comment type="caution">
    <text evidence="1">The sequence shown here is derived from an EMBL/GenBank/DDBJ whole genome shotgun (WGS) entry which is preliminary data.</text>
</comment>
<dbReference type="EMBL" id="JARBHB010000003">
    <property type="protein sequence ID" value="KAJ8891168.1"/>
    <property type="molecule type" value="Genomic_DNA"/>
</dbReference>
<protein>
    <submittedName>
        <fullName evidence="1">Uncharacterized protein</fullName>
    </submittedName>
</protein>
<accession>A0ABQ9I3D9</accession>
<reference evidence="1 2" key="1">
    <citation type="submission" date="2023-02" db="EMBL/GenBank/DDBJ databases">
        <title>LHISI_Scaffold_Assembly.</title>
        <authorList>
            <person name="Stuart O.P."/>
            <person name="Cleave R."/>
            <person name="Magrath M.J.L."/>
            <person name="Mikheyev A.S."/>
        </authorList>
    </citation>
    <scope>NUCLEOTIDE SEQUENCE [LARGE SCALE GENOMIC DNA]</scope>
    <source>
        <strain evidence="1">Daus_M_001</strain>
        <tissue evidence="1">Leg muscle</tissue>
    </source>
</reference>
<sequence length="88" mass="10210">MKRPIEKITSSNSSFMGISTAEKKLLKIMQTDTKITKRNDQEDFRSPICLPSGHPLIELIIREKHVRVICRCAYFAFYFKRAFLDSLG</sequence>
<dbReference type="Proteomes" id="UP001159363">
    <property type="component" value="Chromosome 3"/>
</dbReference>
<proteinExistence type="predicted"/>
<evidence type="ECO:0000313" key="1">
    <source>
        <dbReference type="EMBL" id="KAJ8891168.1"/>
    </source>
</evidence>
<name>A0ABQ9I3D9_9NEOP</name>
<gene>
    <name evidence="1" type="ORF">PR048_010683</name>
</gene>
<keyword evidence="2" id="KW-1185">Reference proteome</keyword>
<organism evidence="1 2">
    <name type="scientific">Dryococelus australis</name>
    <dbReference type="NCBI Taxonomy" id="614101"/>
    <lineage>
        <taxon>Eukaryota</taxon>
        <taxon>Metazoa</taxon>
        <taxon>Ecdysozoa</taxon>
        <taxon>Arthropoda</taxon>
        <taxon>Hexapoda</taxon>
        <taxon>Insecta</taxon>
        <taxon>Pterygota</taxon>
        <taxon>Neoptera</taxon>
        <taxon>Polyneoptera</taxon>
        <taxon>Phasmatodea</taxon>
        <taxon>Verophasmatodea</taxon>
        <taxon>Anareolatae</taxon>
        <taxon>Phasmatidae</taxon>
        <taxon>Eurycanthinae</taxon>
        <taxon>Dryococelus</taxon>
    </lineage>
</organism>